<dbReference type="Proteomes" id="UP001231189">
    <property type="component" value="Unassembled WGS sequence"/>
</dbReference>
<feature type="compositionally biased region" description="Acidic residues" evidence="1">
    <location>
        <begin position="8"/>
        <end position="35"/>
    </location>
</feature>
<evidence type="ECO:0000313" key="4">
    <source>
        <dbReference type="Proteomes" id="UP001231189"/>
    </source>
</evidence>
<keyword evidence="4" id="KW-1185">Reference proteome</keyword>
<evidence type="ECO:0000259" key="2">
    <source>
        <dbReference type="Pfam" id="PF12041"/>
    </source>
</evidence>
<organism evidence="3 4">
    <name type="scientific">Lolium multiflorum</name>
    <name type="common">Italian ryegrass</name>
    <name type="synonym">Lolium perenne subsp. multiflorum</name>
    <dbReference type="NCBI Taxonomy" id="4521"/>
    <lineage>
        <taxon>Eukaryota</taxon>
        <taxon>Viridiplantae</taxon>
        <taxon>Streptophyta</taxon>
        <taxon>Embryophyta</taxon>
        <taxon>Tracheophyta</taxon>
        <taxon>Spermatophyta</taxon>
        <taxon>Magnoliopsida</taxon>
        <taxon>Liliopsida</taxon>
        <taxon>Poales</taxon>
        <taxon>Poaceae</taxon>
        <taxon>BOP clade</taxon>
        <taxon>Pooideae</taxon>
        <taxon>Poodae</taxon>
        <taxon>Poeae</taxon>
        <taxon>Poeae Chloroplast Group 2 (Poeae type)</taxon>
        <taxon>Loliodinae</taxon>
        <taxon>Loliinae</taxon>
        <taxon>Lolium</taxon>
    </lineage>
</organism>
<dbReference type="InterPro" id="IPR021914">
    <property type="entry name" value="TF_DELLA_N"/>
</dbReference>
<dbReference type="InterPro" id="IPR038088">
    <property type="entry name" value="DELLA_N_sf"/>
</dbReference>
<accession>A0AAD8VWF7</accession>
<comment type="caution">
    <text evidence="3">The sequence shown here is derived from an EMBL/GenBank/DDBJ whole genome shotgun (WGS) entry which is preliminary data.</text>
</comment>
<dbReference type="AlphaFoldDB" id="A0AAD8VWF7"/>
<evidence type="ECO:0000313" key="3">
    <source>
        <dbReference type="EMBL" id="KAK1626192.1"/>
    </source>
</evidence>
<evidence type="ECO:0000256" key="1">
    <source>
        <dbReference type="SAM" id="MobiDB-lite"/>
    </source>
</evidence>
<reference evidence="3" key="1">
    <citation type="submission" date="2023-07" db="EMBL/GenBank/DDBJ databases">
        <title>A chromosome-level genome assembly of Lolium multiflorum.</title>
        <authorList>
            <person name="Chen Y."/>
            <person name="Copetti D."/>
            <person name="Kolliker R."/>
            <person name="Studer B."/>
        </authorList>
    </citation>
    <scope>NUCLEOTIDE SEQUENCE</scope>
    <source>
        <strain evidence="3">02402/16</strain>
        <tissue evidence="3">Leaf</tissue>
    </source>
</reference>
<sequence>MTVSSGDDGGDDGEDDDDGDGDDVQLDDAAEEDEEVNELLAALGHKVHSSDMGDLAQKLEQLEMAMGMGGVG</sequence>
<dbReference type="Gene3D" id="1.10.10.1290">
    <property type="entry name" value="Transcriptional regulator DELLA, N-terminal domain"/>
    <property type="match status" value="1"/>
</dbReference>
<proteinExistence type="predicted"/>
<gene>
    <name evidence="3" type="ORF">QYE76_000507</name>
</gene>
<feature type="domain" description="Transcriptional factor DELLA N-terminal" evidence="2">
    <location>
        <begin position="38"/>
        <end position="68"/>
    </location>
</feature>
<protein>
    <recommendedName>
        <fullName evidence="2">Transcriptional factor DELLA N-terminal domain-containing protein</fullName>
    </recommendedName>
</protein>
<dbReference type="Pfam" id="PF12041">
    <property type="entry name" value="DELLA"/>
    <property type="match status" value="1"/>
</dbReference>
<feature type="region of interest" description="Disordered" evidence="1">
    <location>
        <begin position="1"/>
        <end position="35"/>
    </location>
</feature>
<name>A0AAD8VWF7_LOLMU</name>
<dbReference type="EMBL" id="JAUUTY010000005">
    <property type="protein sequence ID" value="KAK1626192.1"/>
    <property type="molecule type" value="Genomic_DNA"/>
</dbReference>